<dbReference type="AlphaFoldDB" id="A0A2T7BJE8"/>
<dbReference type="EMBL" id="QCYK01000002">
    <property type="protein sequence ID" value="PUZ26384.1"/>
    <property type="molecule type" value="Genomic_DNA"/>
</dbReference>
<protein>
    <recommendedName>
        <fullName evidence="3">Kinase</fullName>
    </recommendedName>
</protein>
<dbReference type="PANTHER" id="PTHR43883">
    <property type="entry name" value="SLR0207 PROTEIN"/>
    <property type="match status" value="1"/>
</dbReference>
<proteinExistence type="predicted"/>
<dbReference type="InterPro" id="IPR052732">
    <property type="entry name" value="Cell-binding_unc_protein"/>
</dbReference>
<dbReference type="Pfam" id="PF13671">
    <property type="entry name" value="AAA_33"/>
    <property type="match status" value="1"/>
</dbReference>
<evidence type="ECO:0008006" key="3">
    <source>
        <dbReference type="Google" id="ProtNLM"/>
    </source>
</evidence>
<accession>A0A2T7BJE8</accession>
<keyword evidence="2" id="KW-1185">Reference proteome</keyword>
<organism evidence="1 2">
    <name type="scientific">Chitinophaga parva</name>
    <dbReference type="NCBI Taxonomy" id="2169414"/>
    <lineage>
        <taxon>Bacteria</taxon>
        <taxon>Pseudomonadati</taxon>
        <taxon>Bacteroidota</taxon>
        <taxon>Chitinophagia</taxon>
        <taxon>Chitinophagales</taxon>
        <taxon>Chitinophagaceae</taxon>
        <taxon>Chitinophaga</taxon>
    </lineage>
</organism>
<dbReference type="PANTHER" id="PTHR43883:SF1">
    <property type="entry name" value="GLUCONOKINASE"/>
    <property type="match status" value="1"/>
</dbReference>
<comment type="caution">
    <text evidence="1">The sequence shown here is derived from an EMBL/GenBank/DDBJ whole genome shotgun (WGS) entry which is preliminary data.</text>
</comment>
<dbReference type="OrthoDB" id="9805698at2"/>
<dbReference type="SUPFAM" id="SSF52540">
    <property type="entry name" value="P-loop containing nucleoside triphosphate hydrolases"/>
    <property type="match status" value="1"/>
</dbReference>
<name>A0A2T7BJE8_9BACT</name>
<dbReference type="Proteomes" id="UP000244450">
    <property type="component" value="Unassembled WGS sequence"/>
</dbReference>
<dbReference type="RefSeq" id="WP_108688222.1">
    <property type="nucleotide sequence ID" value="NZ_QCYK01000002.1"/>
</dbReference>
<dbReference type="InterPro" id="IPR027417">
    <property type="entry name" value="P-loop_NTPase"/>
</dbReference>
<dbReference type="Gene3D" id="3.40.50.300">
    <property type="entry name" value="P-loop containing nucleotide triphosphate hydrolases"/>
    <property type="match status" value="1"/>
</dbReference>
<evidence type="ECO:0000313" key="1">
    <source>
        <dbReference type="EMBL" id="PUZ26384.1"/>
    </source>
</evidence>
<sequence length="171" mass="19646">MIIIVTGLPSSGKSYFASHLSALINAVYINSDQVRKRLFIRRTYSEAEKLSVYAHMLREMKDAVRQHKDVVMDATFYKKSIRENFLRQAGGTETVAFIEIKADEALIKDRLKQARTDSEADFEVYQKIKEQWEPLEEPHLTLQSTNKNIDSMLAQAGDYLNITINDQGTDR</sequence>
<evidence type="ECO:0000313" key="2">
    <source>
        <dbReference type="Proteomes" id="UP000244450"/>
    </source>
</evidence>
<reference evidence="1 2" key="1">
    <citation type="submission" date="2018-04" db="EMBL/GenBank/DDBJ databases">
        <title>Chitinophaga fuyangensis sp. nov., isolated from soil in a chemical factory.</title>
        <authorList>
            <person name="Chen K."/>
        </authorList>
    </citation>
    <scope>NUCLEOTIDE SEQUENCE [LARGE SCALE GENOMIC DNA]</scope>
    <source>
        <strain evidence="1 2">LY-1</strain>
    </source>
</reference>
<gene>
    <name evidence="1" type="ORF">DCC81_11660</name>
</gene>